<keyword evidence="2" id="KW-1185">Reference proteome</keyword>
<dbReference type="EMBL" id="AABL01001055">
    <property type="protein sequence ID" value="EAA15359.1"/>
    <property type="molecule type" value="Genomic_DNA"/>
</dbReference>
<dbReference type="Proteomes" id="UP000008553">
    <property type="component" value="Unassembled WGS sequence"/>
</dbReference>
<name>Q7RIK6_PLAYO</name>
<evidence type="ECO:0000313" key="2">
    <source>
        <dbReference type="Proteomes" id="UP000008553"/>
    </source>
</evidence>
<reference evidence="1 2" key="1">
    <citation type="journal article" date="2002" name="Nature">
        <title>Genome sequence and comparative analysis of the model rodent malaria parasite Plasmodium yoelii yoelii.</title>
        <authorList>
            <person name="Carlton J.M."/>
            <person name="Angiuoli S.V."/>
            <person name="Suh B.B."/>
            <person name="Kooij T.W."/>
            <person name="Pertea M."/>
            <person name="Silva J.C."/>
            <person name="Ermolaeva M.D."/>
            <person name="Allen J.E."/>
            <person name="Selengut J.D."/>
            <person name="Koo H.L."/>
            <person name="Peterson J.D."/>
            <person name="Pop M."/>
            <person name="Kosack D.S."/>
            <person name="Shumway M.F."/>
            <person name="Bidwell S.L."/>
            <person name="Shallom S.J."/>
            <person name="van Aken S.E."/>
            <person name="Riedmuller S.B."/>
            <person name="Feldblyum T.V."/>
            <person name="Cho J.K."/>
            <person name="Quackenbush J."/>
            <person name="Sedegah M."/>
            <person name="Shoaibi A."/>
            <person name="Cummings L.M."/>
            <person name="Florens L."/>
            <person name="Yates J.R."/>
            <person name="Raine J.D."/>
            <person name="Sinden R.E."/>
            <person name="Harris M.A."/>
            <person name="Cunningham D.A."/>
            <person name="Preiser P.R."/>
            <person name="Bergman L.W."/>
            <person name="Vaidya A.B."/>
            <person name="van Lin L.H."/>
            <person name="Janse C.J."/>
            <person name="Waters A.P."/>
            <person name="Smith H.O."/>
            <person name="White O.R."/>
            <person name="Salzberg S.L."/>
            <person name="Venter J.C."/>
            <person name="Fraser C.M."/>
            <person name="Hoffman S.L."/>
            <person name="Gardner M.J."/>
            <person name="Carucci D.J."/>
        </authorList>
    </citation>
    <scope>NUCLEOTIDE SEQUENCE [LARGE SCALE GENOMIC DNA]</scope>
    <source>
        <strain evidence="1 2">17XNL</strain>
    </source>
</reference>
<comment type="caution">
    <text evidence="1">The sequence shown here is derived from an EMBL/GenBank/DDBJ whole genome shotgun (WGS) entry which is preliminary data.</text>
</comment>
<protein>
    <submittedName>
        <fullName evidence="1">Uncharacterized protein</fullName>
    </submittedName>
</protein>
<accession>Q7RIK6</accession>
<dbReference type="InParanoid" id="Q7RIK6"/>
<proteinExistence type="predicted"/>
<organism evidence="1 2">
    <name type="scientific">Plasmodium yoelii yoelii</name>
    <dbReference type="NCBI Taxonomy" id="73239"/>
    <lineage>
        <taxon>Eukaryota</taxon>
        <taxon>Sar</taxon>
        <taxon>Alveolata</taxon>
        <taxon>Apicomplexa</taxon>
        <taxon>Aconoidasida</taxon>
        <taxon>Haemosporida</taxon>
        <taxon>Plasmodiidae</taxon>
        <taxon>Plasmodium</taxon>
        <taxon>Plasmodium (Vinckeia)</taxon>
    </lineage>
</organism>
<dbReference type="AlphaFoldDB" id="Q7RIK6"/>
<dbReference type="PaxDb" id="73239-Q7RIK6"/>
<gene>
    <name evidence="1" type="ORF">PY03613</name>
</gene>
<sequence>MNMLHYFNRNNILHIVYSKVYYINKMIACLSIET</sequence>
<evidence type="ECO:0000313" key="1">
    <source>
        <dbReference type="EMBL" id="EAA15359.1"/>
    </source>
</evidence>
<feature type="non-terminal residue" evidence="1">
    <location>
        <position position="34"/>
    </location>
</feature>